<feature type="region of interest" description="Disordered" evidence="6">
    <location>
        <begin position="300"/>
        <end position="323"/>
    </location>
</feature>
<dbReference type="PANTHER" id="PTHR33048:SF96">
    <property type="entry name" value="INTEGRAL MEMBRANE PROTEIN"/>
    <property type="match status" value="1"/>
</dbReference>
<evidence type="ECO:0000256" key="6">
    <source>
        <dbReference type="SAM" id="MobiDB-lite"/>
    </source>
</evidence>
<dbReference type="PANTHER" id="PTHR33048">
    <property type="entry name" value="PTH11-LIKE INTEGRAL MEMBRANE PROTEIN (AFU_ORTHOLOGUE AFUA_5G11245)"/>
    <property type="match status" value="1"/>
</dbReference>
<dbReference type="Pfam" id="PF20684">
    <property type="entry name" value="Fung_rhodopsin"/>
    <property type="match status" value="1"/>
</dbReference>
<keyword evidence="2 7" id="KW-0812">Transmembrane</keyword>
<feature type="transmembrane region" description="Helical" evidence="7">
    <location>
        <begin position="170"/>
        <end position="190"/>
    </location>
</feature>
<evidence type="ECO:0000313" key="9">
    <source>
        <dbReference type="EMBL" id="KAF2702692.1"/>
    </source>
</evidence>
<keyword evidence="10" id="KW-1185">Reference proteome</keyword>
<evidence type="ECO:0000256" key="3">
    <source>
        <dbReference type="ARBA" id="ARBA00022989"/>
    </source>
</evidence>
<evidence type="ECO:0000256" key="4">
    <source>
        <dbReference type="ARBA" id="ARBA00023136"/>
    </source>
</evidence>
<feature type="transmembrane region" description="Helical" evidence="7">
    <location>
        <begin position="138"/>
        <end position="158"/>
    </location>
</feature>
<feature type="transmembrane region" description="Helical" evidence="7">
    <location>
        <begin position="12"/>
        <end position="32"/>
    </location>
</feature>
<keyword evidence="3 7" id="KW-1133">Transmembrane helix</keyword>
<evidence type="ECO:0000256" key="7">
    <source>
        <dbReference type="SAM" id="Phobius"/>
    </source>
</evidence>
<gene>
    <name evidence="9" type="ORF">K504DRAFT_394103</name>
</gene>
<feature type="transmembrane region" description="Helical" evidence="7">
    <location>
        <begin position="210"/>
        <end position="230"/>
    </location>
</feature>
<feature type="region of interest" description="Disordered" evidence="6">
    <location>
        <begin position="342"/>
        <end position="387"/>
    </location>
</feature>
<evidence type="ECO:0000256" key="5">
    <source>
        <dbReference type="ARBA" id="ARBA00038359"/>
    </source>
</evidence>
<feature type="domain" description="Rhodopsin" evidence="8">
    <location>
        <begin position="3"/>
        <end position="235"/>
    </location>
</feature>
<dbReference type="InterPro" id="IPR049326">
    <property type="entry name" value="Rhodopsin_dom_fungi"/>
</dbReference>
<comment type="similarity">
    <text evidence="5">Belongs to the SAT4 family.</text>
</comment>
<dbReference type="InterPro" id="IPR052337">
    <property type="entry name" value="SAT4-like"/>
</dbReference>
<feature type="transmembrane region" description="Helical" evidence="7">
    <location>
        <begin position="87"/>
        <end position="108"/>
    </location>
</feature>
<dbReference type="Proteomes" id="UP000799428">
    <property type="component" value="Unassembled WGS sequence"/>
</dbReference>
<evidence type="ECO:0000256" key="1">
    <source>
        <dbReference type="ARBA" id="ARBA00004141"/>
    </source>
</evidence>
<sequence>MVKGFGLDDRLMVVTLFFYTAYLASQLGGALHGTGQKRANISDEDAQTALRYWWFCEVFYTLGTSILKIAVGFFLLRITVVRVHIWIIRTIMIVAAFLGVAYSLLVIFQCRPISFWWDLNPAHTGKCLNPTLVTNMTYVVSALNSFADWTFGILPIFIVKDLQMKTRVKVVVAGVIALAAIGSTATIIRLPYTSTLEGYKGEFLYRTTDFAIWTTVEVGVGITAGCIATLKPLMASTASSMGYSNTPTAQSRTSRMPWPSHGGTNSKLGVAMNGQQLDDLSRGTDTGKSASTTVMVTGGRLSGESDEETFLGTGQRGGSKKKKKVIITREVTTTITTEERTTMNRSQSAKGAMGMAKDKMDGPSRKMSVRSGSGSLSGKSQATLDEELRARVHERF</sequence>
<dbReference type="EMBL" id="MU005794">
    <property type="protein sequence ID" value="KAF2702692.1"/>
    <property type="molecule type" value="Genomic_DNA"/>
</dbReference>
<feature type="transmembrane region" description="Helical" evidence="7">
    <location>
        <begin position="52"/>
        <end position="75"/>
    </location>
</feature>
<protein>
    <recommendedName>
        <fullName evidence="8">Rhodopsin domain-containing protein</fullName>
    </recommendedName>
</protein>
<name>A0A6G1JQY2_9PLEO</name>
<keyword evidence="4 7" id="KW-0472">Membrane</keyword>
<accession>A0A6G1JQY2</accession>
<dbReference type="OrthoDB" id="3923077at2759"/>
<evidence type="ECO:0000259" key="8">
    <source>
        <dbReference type="Pfam" id="PF20684"/>
    </source>
</evidence>
<reference evidence="9" key="1">
    <citation type="journal article" date="2020" name="Stud. Mycol.">
        <title>101 Dothideomycetes genomes: a test case for predicting lifestyles and emergence of pathogens.</title>
        <authorList>
            <person name="Haridas S."/>
            <person name="Albert R."/>
            <person name="Binder M."/>
            <person name="Bloem J."/>
            <person name="Labutti K."/>
            <person name="Salamov A."/>
            <person name="Andreopoulos B."/>
            <person name="Baker S."/>
            <person name="Barry K."/>
            <person name="Bills G."/>
            <person name="Bluhm B."/>
            <person name="Cannon C."/>
            <person name="Castanera R."/>
            <person name="Culley D."/>
            <person name="Daum C."/>
            <person name="Ezra D."/>
            <person name="Gonzalez J."/>
            <person name="Henrissat B."/>
            <person name="Kuo A."/>
            <person name="Liang C."/>
            <person name="Lipzen A."/>
            <person name="Lutzoni F."/>
            <person name="Magnuson J."/>
            <person name="Mondo S."/>
            <person name="Nolan M."/>
            <person name="Ohm R."/>
            <person name="Pangilinan J."/>
            <person name="Park H.-J."/>
            <person name="Ramirez L."/>
            <person name="Alfaro M."/>
            <person name="Sun H."/>
            <person name="Tritt A."/>
            <person name="Yoshinaga Y."/>
            <person name="Zwiers L.-H."/>
            <person name="Turgeon B."/>
            <person name="Goodwin S."/>
            <person name="Spatafora J."/>
            <person name="Crous P."/>
            <person name="Grigoriev I."/>
        </authorList>
    </citation>
    <scope>NUCLEOTIDE SEQUENCE</scope>
    <source>
        <strain evidence="9">CBS 279.74</strain>
    </source>
</reference>
<dbReference type="GO" id="GO:0016020">
    <property type="term" value="C:membrane"/>
    <property type="evidence" value="ECO:0007669"/>
    <property type="project" value="UniProtKB-SubCell"/>
</dbReference>
<organism evidence="9 10">
    <name type="scientific">Pleomassaria siparia CBS 279.74</name>
    <dbReference type="NCBI Taxonomy" id="1314801"/>
    <lineage>
        <taxon>Eukaryota</taxon>
        <taxon>Fungi</taxon>
        <taxon>Dikarya</taxon>
        <taxon>Ascomycota</taxon>
        <taxon>Pezizomycotina</taxon>
        <taxon>Dothideomycetes</taxon>
        <taxon>Pleosporomycetidae</taxon>
        <taxon>Pleosporales</taxon>
        <taxon>Pleomassariaceae</taxon>
        <taxon>Pleomassaria</taxon>
    </lineage>
</organism>
<proteinExistence type="inferred from homology"/>
<evidence type="ECO:0000313" key="10">
    <source>
        <dbReference type="Proteomes" id="UP000799428"/>
    </source>
</evidence>
<evidence type="ECO:0000256" key="2">
    <source>
        <dbReference type="ARBA" id="ARBA00022692"/>
    </source>
</evidence>
<dbReference type="AlphaFoldDB" id="A0A6G1JQY2"/>
<comment type="subcellular location">
    <subcellularLocation>
        <location evidence="1">Membrane</location>
        <topology evidence="1">Multi-pass membrane protein</topology>
    </subcellularLocation>
</comment>
<feature type="compositionally biased region" description="Polar residues" evidence="6">
    <location>
        <begin position="370"/>
        <end position="383"/>
    </location>
</feature>